<keyword evidence="7" id="KW-0732">Signal</keyword>
<dbReference type="PRINTS" id="PR01000">
    <property type="entry name" value="SREBPS2PTASE"/>
</dbReference>
<feature type="transmembrane region" description="Helical" evidence="6">
    <location>
        <begin position="84"/>
        <end position="107"/>
    </location>
</feature>
<reference evidence="9" key="1">
    <citation type="submission" date="2020-11" db="EMBL/GenBank/DDBJ databases">
        <authorList>
            <consortium name="DOE Joint Genome Institute"/>
            <person name="Ahrendt S."/>
            <person name="Riley R."/>
            <person name="Andreopoulos W."/>
            <person name="Labutti K."/>
            <person name="Pangilinan J."/>
            <person name="Ruiz-Duenas F.J."/>
            <person name="Barrasa J.M."/>
            <person name="Sanchez-Garcia M."/>
            <person name="Camarero S."/>
            <person name="Miyauchi S."/>
            <person name="Serrano A."/>
            <person name="Linde D."/>
            <person name="Babiker R."/>
            <person name="Drula E."/>
            <person name="Ayuso-Fernandez I."/>
            <person name="Pacheco R."/>
            <person name="Padilla G."/>
            <person name="Ferreira P."/>
            <person name="Barriuso J."/>
            <person name="Kellner H."/>
            <person name="Castanera R."/>
            <person name="Alfaro M."/>
            <person name="Ramirez L."/>
            <person name="Pisabarro A.G."/>
            <person name="Kuo A."/>
            <person name="Tritt A."/>
            <person name="Lipzen A."/>
            <person name="He G."/>
            <person name="Yan M."/>
            <person name="Ng V."/>
            <person name="Cullen D."/>
            <person name="Martin F."/>
            <person name="Rosso M.-N."/>
            <person name="Henrissat B."/>
            <person name="Hibbett D."/>
            <person name="Martinez A.T."/>
            <person name="Grigoriev I.V."/>
        </authorList>
    </citation>
    <scope>NUCLEOTIDE SEQUENCE</scope>
    <source>
        <strain evidence="9">AH 40177</strain>
    </source>
</reference>
<dbReference type="InterPro" id="IPR001193">
    <property type="entry name" value="MBTPS2"/>
</dbReference>
<proteinExistence type="predicted"/>
<evidence type="ECO:0000256" key="7">
    <source>
        <dbReference type="SAM" id="SignalP"/>
    </source>
</evidence>
<accession>A0A9P5UA34</accession>
<comment type="caution">
    <text evidence="9">The sequence shown here is derived from an EMBL/GenBank/DDBJ whole genome shotgun (WGS) entry which is preliminary data.</text>
</comment>
<feature type="transmembrane region" description="Helical" evidence="6">
    <location>
        <begin position="185"/>
        <end position="203"/>
    </location>
</feature>
<dbReference type="AlphaFoldDB" id="A0A9P5UA34"/>
<evidence type="ECO:0000313" key="9">
    <source>
        <dbReference type="EMBL" id="KAF9071599.1"/>
    </source>
</evidence>
<dbReference type="GO" id="GO:0031293">
    <property type="term" value="P:membrane protein intracellular domain proteolysis"/>
    <property type="evidence" value="ECO:0007669"/>
    <property type="project" value="TreeGrafter"/>
</dbReference>
<dbReference type="GO" id="GO:0012505">
    <property type="term" value="C:endomembrane system"/>
    <property type="evidence" value="ECO:0007669"/>
    <property type="project" value="UniProtKB-SubCell"/>
</dbReference>
<evidence type="ECO:0000313" key="10">
    <source>
        <dbReference type="Proteomes" id="UP000772434"/>
    </source>
</evidence>
<dbReference type="GO" id="GO:0005737">
    <property type="term" value="C:cytoplasm"/>
    <property type="evidence" value="ECO:0007669"/>
    <property type="project" value="TreeGrafter"/>
</dbReference>
<keyword evidence="2 6" id="KW-0812">Transmembrane</keyword>
<dbReference type="Proteomes" id="UP000772434">
    <property type="component" value="Unassembled WGS sequence"/>
</dbReference>
<dbReference type="GO" id="GO:0016020">
    <property type="term" value="C:membrane"/>
    <property type="evidence" value="ECO:0007669"/>
    <property type="project" value="InterPro"/>
</dbReference>
<evidence type="ECO:0000256" key="1">
    <source>
        <dbReference type="ARBA" id="ARBA00004127"/>
    </source>
</evidence>
<dbReference type="Pfam" id="PF02163">
    <property type="entry name" value="Peptidase_M50"/>
    <property type="match status" value="1"/>
</dbReference>
<name>A0A9P5UA34_9AGAR</name>
<evidence type="ECO:0000256" key="2">
    <source>
        <dbReference type="ARBA" id="ARBA00022692"/>
    </source>
</evidence>
<comment type="subcellular location">
    <subcellularLocation>
        <location evidence="1">Endomembrane system</location>
        <topology evidence="1">Multi-pass membrane protein</topology>
    </subcellularLocation>
</comment>
<dbReference type="EMBL" id="JADNRY010000031">
    <property type="protein sequence ID" value="KAF9071599.1"/>
    <property type="molecule type" value="Genomic_DNA"/>
</dbReference>
<dbReference type="PANTHER" id="PTHR13325:SF3">
    <property type="entry name" value="MEMBRANE-BOUND TRANSCRIPTION FACTOR SITE-2 PROTEASE"/>
    <property type="match status" value="1"/>
</dbReference>
<keyword evidence="3 6" id="KW-1133">Transmembrane helix</keyword>
<feature type="signal peptide" evidence="7">
    <location>
        <begin position="1"/>
        <end position="19"/>
    </location>
</feature>
<keyword evidence="4 6" id="KW-0472">Membrane</keyword>
<feature type="domain" description="Peptidase M50" evidence="8">
    <location>
        <begin position="154"/>
        <end position="238"/>
    </location>
</feature>
<dbReference type="PANTHER" id="PTHR13325">
    <property type="entry name" value="PROTEASE M50 MEMBRANE-BOUND TRANSCRIPTION FACTOR SITE 2 PROTEASE"/>
    <property type="match status" value="1"/>
</dbReference>
<gene>
    <name evidence="9" type="ORF">BDP27DRAFT_1322026</name>
</gene>
<sequence length="412" mass="45002">MSALHALSLISIFWAIIHTLDYLWKPTAASVLPTVSFHVKPSITVALNKFHLRIQTEAFNAQHDSVVKRLNHRREKGLRRCISLFYDMGVVVGIFGMCIGLGTLFWLTGSSVLRIFQKLPSRAIVKRDMDQNPENFIQPIIPGVTVPWDHLPLILVAVFVCQIIHEAGHAIAGALYSVPLRSSGVSLTLVMPSAFVSFASASMHALEPMAKARIISAGPWHNLVLWACFLALGKTGLGTAILSLGWKDLSMDGRIVIALDDDSPLNSVLSVGSIITALDDVSLAGGEDRWSEYLHKSFDDIPWYGWCVPQQDSGDRSCCNDAPHPTLDHLCFDSFGAPSKTCLNPIPILSSLNPRCHLETDCDPNALCVRPSSSASILRLVVKGKSLILWSGPRHEIWEQGTDTSPVSGSSP</sequence>
<protein>
    <recommendedName>
        <fullName evidence="5">Endopeptidase S2P</fullName>
    </recommendedName>
</protein>
<feature type="transmembrane region" description="Helical" evidence="6">
    <location>
        <begin position="153"/>
        <end position="178"/>
    </location>
</feature>
<dbReference type="GO" id="GO:0004222">
    <property type="term" value="F:metalloendopeptidase activity"/>
    <property type="evidence" value="ECO:0007669"/>
    <property type="project" value="InterPro"/>
</dbReference>
<organism evidence="9 10">
    <name type="scientific">Rhodocollybia butyracea</name>
    <dbReference type="NCBI Taxonomy" id="206335"/>
    <lineage>
        <taxon>Eukaryota</taxon>
        <taxon>Fungi</taxon>
        <taxon>Dikarya</taxon>
        <taxon>Basidiomycota</taxon>
        <taxon>Agaricomycotina</taxon>
        <taxon>Agaricomycetes</taxon>
        <taxon>Agaricomycetidae</taxon>
        <taxon>Agaricales</taxon>
        <taxon>Marasmiineae</taxon>
        <taxon>Omphalotaceae</taxon>
        <taxon>Rhodocollybia</taxon>
    </lineage>
</organism>
<evidence type="ECO:0000256" key="3">
    <source>
        <dbReference type="ARBA" id="ARBA00022989"/>
    </source>
</evidence>
<feature type="chain" id="PRO_5040262412" description="Endopeptidase S2P" evidence="7">
    <location>
        <begin position="20"/>
        <end position="412"/>
    </location>
</feature>
<evidence type="ECO:0000256" key="5">
    <source>
        <dbReference type="ARBA" id="ARBA00032658"/>
    </source>
</evidence>
<feature type="transmembrane region" description="Helical" evidence="6">
    <location>
        <begin position="223"/>
        <end position="246"/>
    </location>
</feature>
<evidence type="ECO:0000259" key="8">
    <source>
        <dbReference type="Pfam" id="PF02163"/>
    </source>
</evidence>
<dbReference type="GO" id="GO:1905897">
    <property type="term" value="P:regulation of response to endoplasmic reticulum stress"/>
    <property type="evidence" value="ECO:0007669"/>
    <property type="project" value="TreeGrafter"/>
</dbReference>
<dbReference type="InterPro" id="IPR008915">
    <property type="entry name" value="Peptidase_M50"/>
</dbReference>
<dbReference type="OrthoDB" id="7694678at2759"/>
<evidence type="ECO:0000256" key="4">
    <source>
        <dbReference type="ARBA" id="ARBA00023136"/>
    </source>
</evidence>
<evidence type="ECO:0000256" key="6">
    <source>
        <dbReference type="SAM" id="Phobius"/>
    </source>
</evidence>
<keyword evidence="10" id="KW-1185">Reference proteome</keyword>